<reference evidence="2" key="1">
    <citation type="journal article" date="2012" name="Nat. Biotechnol.">
        <title>Draft genome sequence of pigeonpea (Cajanus cajan), an orphan legume crop of resource-poor farmers.</title>
        <authorList>
            <person name="Varshney R.K."/>
            <person name="Chen W."/>
            <person name="Li Y."/>
            <person name="Bharti A.K."/>
            <person name="Saxena R.K."/>
            <person name="Schlueter J.A."/>
            <person name="Donoghue M.T."/>
            <person name="Azam S."/>
            <person name="Fan G."/>
            <person name="Whaley A.M."/>
            <person name="Farmer A.D."/>
            <person name="Sheridan J."/>
            <person name="Iwata A."/>
            <person name="Tuteja R."/>
            <person name="Penmetsa R.V."/>
            <person name="Wu W."/>
            <person name="Upadhyaya H.D."/>
            <person name="Yang S.P."/>
            <person name="Shah T."/>
            <person name="Saxena K.B."/>
            <person name="Michael T."/>
            <person name="McCombie W.R."/>
            <person name="Yang B."/>
            <person name="Zhang G."/>
            <person name="Yang H."/>
            <person name="Wang J."/>
            <person name="Spillane C."/>
            <person name="Cook D.R."/>
            <person name="May G.D."/>
            <person name="Xu X."/>
            <person name="Jackson S.A."/>
        </authorList>
    </citation>
    <scope>NUCLEOTIDE SEQUENCE [LARGE SCALE GENOMIC DNA]</scope>
</reference>
<name>A0A151RS02_CAJCA</name>
<gene>
    <name evidence="2" type="ORF">KK1_033190</name>
</gene>
<keyword evidence="1" id="KW-0812">Transmembrane</keyword>
<dbReference type="OMA" id="NNIAHIW"/>
<proteinExistence type="predicted"/>
<feature type="transmembrane region" description="Helical" evidence="1">
    <location>
        <begin position="71"/>
        <end position="88"/>
    </location>
</feature>
<sequence length="130" mass="15816">LIKRNIMANDENLSCPFCEKQKESLSHVLFGCNIIIEIYDSLFSMFGIRFISLTFAKAHFLQHIMLRRNNIAHIWWRFVYCFIIWTIWNRGNERVLQNKCVNPKEITHELFFHCWLWLKAYDPTFCYLFT</sequence>
<dbReference type="AlphaFoldDB" id="A0A151RS02"/>
<organism evidence="2 3">
    <name type="scientific">Cajanus cajan</name>
    <name type="common">Pigeon pea</name>
    <name type="synonym">Cajanus indicus</name>
    <dbReference type="NCBI Taxonomy" id="3821"/>
    <lineage>
        <taxon>Eukaryota</taxon>
        <taxon>Viridiplantae</taxon>
        <taxon>Streptophyta</taxon>
        <taxon>Embryophyta</taxon>
        <taxon>Tracheophyta</taxon>
        <taxon>Spermatophyta</taxon>
        <taxon>Magnoliopsida</taxon>
        <taxon>eudicotyledons</taxon>
        <taxon>Gunneridae</taxon>
        <taxon>Pentapetalae</taxon>
        <taxon>rosids</taxon>
        <taxon>fabids</taxon>
        <taxon>Fabales</taxon>
        <taxon>Fabaceae</taxon>
        <taxon>Papilionoideae</taxon>
        <taxon>50 kb inversion clade</taxon>
        <taxon>NPAAA clade</taxon>
        <taxon>indigoferoid/millettioid clade</taxon>
        <taxon>Phaseoleae</taxon>
        <taxon>Cajanus</taxon>
    </lineage>
</organism>
<keyword evidence="1" id="KW-1133">Transmembrane helix</keyword>
<accession>A0A151RS02</accession>
<evidence type="ECO:0008006" key="4">
    <source>
        <dbReference type="Google" id="ProtNLM"/>
    </source>
</evidence>
<protein>
    <recommendedName>
        <fullName evidence="4">Reverse transcriptase zinc-binding domain-containing protein</fullName>
    </recommendedName>
</protein>
<dbReference type="EMBL" id="KQ483595">
    <property type="protein sequence ID" value="KYP45315.1"/>
    <property type="molecule type" value="Genomic_DNA"/>
</dbReference>
<feature type="transmembrane region" description="Helical" evidence="1">
    <location>
        <begin position="28"/>
        <end position="51"/>
    </location>
</feature>
<evidence type="ECO:0000256" key="1">
    <source>
        <dbReference type="SAM" id="Phobius"/>
    </source>
</evidence>
<keyword evidence="1" id="KW-0472">Membrane</keyword>
<keyword evidence="3" id="KW-1185">Reference proteome</keyword>
<feature type="non-terminal residue" evidence="2">
    <location>
        <position position="1"/>
    </location>
</feature>
<dbReference type="Proteomes" id="UP000075243">
    <property type="component" value="Unassembled WGS sequence"/>
</dbReference>
<evidence type="ECO:0000313" key="2">
    <source>
        <dbReference type="EMBL" id="KYP45315.1"/>
    </source>
</evidence>
<evidence type="ECO:0000313" key="3">
    <source>
        <dbReference type="Proteomes" id="UP000075243"/>
    </source>
</evidence>